<proteinExistence type="inferred from homology"/>
<evidence type="ECO:0000256" key="4">
    <source>
        <dbReference type="ARBA" id="ARBA00023002"/>
    </source>
</evidence>
<dbReference type="EMBL" id="FONG01000002">
    <property type="protein sequence ID" value="SFE30923.1"/>
    <property type="molecule type" value="Genomic_DNA"/>
</dbReference>
<organism evidence="8 9">
    <name type="scientific">Actinacidiphila alni</name>
    <dbReference type="NCBI Taxonomy" id="380248"/>
    <lineage>
        <taxon>Bacteria</taxon>
        <taxon>Bacillati</taxon>
        <taxon>Actinomycetota</taxon>
        <taxon>Actinomycetes</taxon>
        <taxon>Kitasatosporales</taxon>
        <taxon>Streptomycetaceae</taxon>
        <taxon>Actinacidiphila</taxon>
    </lineage>
</organism>
<gene>
    <name evidence="8" type="ORF">SAMN05216251_102450</name>
</gene>
<dbReference type="PROSITE" id="PS00498">
    <property type="entry name" value="TYROSINASE_2"/>
    <property type="match status" value="1"/>
</dbReference>
<dbReference type="InterPro" id="IPR050316">
    <property type="entry name" value="Tyrosinase/Hemocyanin"/>
</dbReference>
<evidence type="ECO:0000259" key="6">
    <source>
        <dbReference type="PROSITE" id="PS00497"/>
    </source>
</evidence>
<dbReference type="PROSITE" id="PS00497">
    <property type="entry name" value="TYROSINASE_1"/>
    <property type="match status" value="1"/>
</dbReference>
<name>A0A1I1ZK43_9ACTN</name>
<evidence type="ECO:0000313" key="9">
    <source>
        <dbReference type="Proteomes" id="UP000199323"/>
    </source>
</evidence>
<dbReference type="GO" id="GO:0016491">
    <property type="term" value="F:oxidoreductase activity"/>
    <property type="evidence" value="ECO:0007669"/>
    <property type="project" value="UniProtKB-KW"/>
</dbReference>
<protein>
    <submittedName>
        <fullName evidence="8">Tyrosinase</fullName>
    </submittedName>
</protein>
<dbReference type="PRINTS" id="PR00092">
    <property type="entry name" value="TYROSINASE"/>
</dbReference>
<dbReference type="Pfam" id="PF00264">
    <property type="entry name" value="Tyrosinase"/>
    <property type="match status" value="1"/>
</dbReference>
<comment type="cofactor">
    <cofactor evidence="1">
        <name>Cu(2+)</name>
        <dbReference type="ChEBI" id="CHEBI:29036"/>
    </cofactor>
</comment>
<dbReference type="STRING" id="380248.SAMN05216251_102450"/>
<dbReference type="PANTHER" id="PTHR11474">
    <property type="entry name" value="TYROSINASE FAMILY MEMBER"/>
    <property type="match status" value="1"/>
</dbReference>
<feature type="domain" description="Tyrosinase copper-binding" evidence="7">
    <location>
        <begin position="218"/>
        <end position="229"/>
    </location>
</feature>
<dbReference type="InterPro" id="IPR008922">
    <property type="entry name" value="Di-copper_centre_dom_sf"/>
</dbReference>
<keyword evidence="4" id="KW-0560">Oxidoreductase</keyword>
<comment type="similarity">
    <text evidence="2">Belongs to the tyrosinase family.</text>
</comment>
<dbReference type="InterPro" id="IPR002227">
    <property type="entry name" value="Tyrosinase_Cu-bd"/>
</dbReference>
<dbReference type="RefSeq" id="WP_093712099.1">
    <property type="nucleotide sequence ID" value="NZ_FONG01000002.1"/>
</dbReference>
<dbReference type="AlphaFoldDB" id="A0A1I1ZK43"/>
<dbReference type="Gene3D" id="1.10.1280.10">
    <property type="entry name" value="Di-copper center containing domain from catechol oxidase"/>
    <property type="match status" value="1"/>
</dbReference>
<evidence type="ECO:0000256" key="3">
    <source>
        <dbReference type="ARBA" id="ARBA00022723"/>
    </source>
</evidence>
<evidence type="ECO:0000256" key="2">
    <source>
        <dbReference type="ARBA" id="ARBA00009928"/>
    </source>
</evidence>
<accession>A0A1I1ZK43</accession>
<dbReference type="SUPFAM" id="SSF48056">
    <property type="entry name" value="Di-copper centre-containing domain"/>
    <property type="match status" value="1"/>
</dbReference>
<dbReference type="GO" id="GO:0046872">
    <property type="term" value="F:metal ion binding"/>
    <property type="evidence" value="ECO:0007669"/>
    <property type="project" value="UniProtKB-KW"/>
</dbReference>
<keyword evidence="5" id="KW-0186">Copper</keyword>
<evidence type="ECO:0000259" key="7">
    <source>
        <dbReference type="PROSITE" id="PS00498"/>
    </source>
</evidence>
<sequence length="289" mass="33539">MYTRINQRHLTSTQRARFVEAVLELKRMGSYDQYVVTHAKYFAADGESGLRVAHMAPTFFPWHRRFLLQFESDLRMLDPGVSLPYWDWTVDNSKDSPLWGPDFMGGDGRDSDGQVMTGPFAYQTGDWPIRYGVTDEKFLTRNLGRPYHPIKLPTRTELSNALGNPVYDVAPWNSAPTTKGFRNTIEGWTVSDTKGGYLHNRVHQWVGGHMVGGTSPNDPVFWLHHAFLDLVWDRWQRKHPRSSYLPAKPLSAKVPEHGRVISADEPMPPWNEKPSQWFDHRRYYRYEES</sequence>
<reference evidence="9" key="1">
    <citation type="submission" date="2016-10" db="EMBL/GenBank/DDBJ databases">
        <authorList>
            <person name="Varghese N."/>
            <person name="Submissions S."/>
        </authorList>
    </citation>
    <scope>NUCLEOTIDE SEQUENCE [LARGE SCALE GENOMIC DNA]</scope>
    <source>
        <strain evidence="9">CGMCC 4.3510</strain>
    </source>
</reference>
<keyword evidence="3" id="KW-0479">Metal-binding</keyword>
<dbReference type="PANTHER" id="PTHR11474:SF126">
    <property type="entry name" value="TYROSINASE-LIKE PROTEIN TYR-1-RELATED"/>
    <property type="match status" value="1"/>
</dbReference>
<dbReference type="OrthoDB" id="2874181at2"/>
<evidence type="ECO:0000256" key="1">
    <source>
        <dbReference type="ARBA" id="ARBA00001973"/>
    </source>
</evidence>
<keyword evidence="9" id="KW-1185">Reference proteome</keyword>
<evidence type="ECO:0000313" key="8">
    <source>
        <dbReference type="EMBL" id="SFE30923.1"/>
    </source>
</evidence>
<feature type="domain" description="Tyrosinase copper-binding" evidence="6">
    <location>
        <begin position="54"/>
        <end position="71"/>
    </location>
</feature>
<evidence type="ECO:0000256" key="5">
    <source>
        <dbReference type="ARBA" id="ARBA00023008"/>
    </source>
</evidence>
<dbReference type="Proteomes" id="UP000199323">
    <property type="component" value="Unassembled WGS sequence"/>
</dbReference>